<comment type="subcellular location">
    <subcellularLocation>
        <location evidence="1">Cell membrane</location>
        <topology evidence="1">Multi-pass membrane protein</topology>
    </subcellularLocation>
</comment>
<feature type="domain" description="RNase H type-1" evidence="13">
    <location>
        <begin position="342"/>
        <end position="441"/>
    </location>
</feature>
<evidence type="ECO:0000313" key="14">
    <source>
        <dbReference type="EMBL" id="GFY33237.1"/>
    </source>
</evidence>
<evidence type="ECO:0000313" key="15">
    <source>
        <dbReference type="Proteomes" id="UP000887159"/>
    </source>
</evidence>
<evidence type="ECO:0000256" key="2">
    <source>
        <dbReference type="ARBA" id="ARBA00010663"/>
    </source>
</evidence>
<feature type="transmembrane region" description="Helical" evidence="11">
    <location>
        <begin position="137"/>
        <end position="157"/>
    </location>
</feature>
<keyword evidence="8 10" id="KW-0675">Receptor</keyword>
<dbReference type="Gene3D" id="3.30.420.10">
    <property type="entry name" value="Ribonuclease H-like superfamily/Ribonuclease H"/>
    <property type="match status" value="1"/>
</dbReference>
<keyword evidence="4 10" id="KW-0812">Transmembrane</keyword>
<organism evidence="14 15">
    <name type="scientific">Trichonephila clavipes</name>
    <name type="common">Golden silk orbweaver</name>
    <name type="synonym">Nephila clavipes</name>
    <dbReference type="NCBI Taxonomy" id="2585209"/>
    <lineage>
        <taxon>Eukaryota</taxon>
        <taxon>Metazoa</taxon>
        <taxon>Ecdysozoa</taxon>
        <taxon>Arthropoda</taxon>
        <taxon>Chelicerata</taxon>
        <taxon>Arachnida</taxon>
        <taxon>Araneae</taxon>
        <taxon>Araneomorphae</taxon>
        <taxon>Entelegynae</taxon>
        <taxon>Araneoidea</taxon>
        <taxon>Nephilidae</taxon>
        <taxon>Trichonephila</taxon>
    </lineage>
</organism>
<evidence type="ECO:0000256" key="4">
    <source>
        <dbReference type="ARBA" id="ARBA00022692"/>
    </source>
</evidence>
<evidence type="ECO:0000256" key="3">
    <source>
        <dbReference type="ARBA" id="ARBA00022475"/>
    </source>
</evidence>
<dbReference type="GO" id="GO:0004930">
    <property type="term" value="F:G protein-coupled receptor activity"/>
    <property type="evidence" value="ECO:0007669"/>
    <property type="project" value="UniProtKB-KW"/>
</dbReference>
<dbReference type="PROSITE" id="PS00237">
    <property type="entry name" value="G_PROTEIN_RECEP_F1_1"/>
    <property type="match status" value="1"/>
</dbReference>
<dbReference type="InterPro" id="IPR036397">
    <property type="entry name" value="RNaseH_sf"/>
</dbReference>
<dbReference type="InterPro" id="IPR017452">
    <property type="entry name" value="GPCR_Rhodpsn_7TM"/>
</dbReference>
<evidence type="ECO:0000256" key="7">
    <source>
        <dbReference type="ARBA" id="ARBA00023136"/>
    </source>
</evidence>
<evidence type="ECO:0000256" key="8">
    <source>
        <dbReference type="ARBA" id="ARBA00023170"/>
    </source>
</evidence>
<feature type="domain" description="G-protein coupled receptors family 1 profile" evidence="12">
    <location>
        <begin position="78"/>
        <end position="251"/>
    </location>
</feature>
<gene>
    <name evidence="14" type="primary">5-HT1B</name>
    <name evidence="14" type="ORF">TNCV_1240871</name>
</gene>
<dbReference type="PROSITE" id="PS50879">
    <property type="entry name" value="RNASE_H_1"/>
    <property type="match status" value="1"/>
</dbReference>
<sequence>MKEIMTVTFTMDEDPHIFGNWTNSSAGSKFNNLSTFLNEDDYQKNNVQSSITVQEYDLISVLCLTILLSFIILATIAGNVFVLIAILRERNLQTLSNYLVFSLAIADLMVACLVMPIGAQYEVMEEWILGSVMCEIWTSGDVLCCTASILHLVAIAVDRYCAVTNINYVQYRSTRRVGLMIATVWCVSFIVSFAPILGWKDQEFLLRVQKDKKCLVSQDIGYQIFATCATFYVPLIIILILYWRIYQVVRKRIRHRPGHAIRPAALLPLVCAENVPSMTALNGSSKMIRLPYLEHYLSQCLDPADNLGRVFFHPELPVHVNKQADLPAYLKQLALERIGDIPIDAIQVFTDVSRDDNYRSGSGIYIKSQDHILRIQRRNPDGFSVFRSELIAIDEALGSLAFLPIGKEIWILSDSRSAIQHLSNWKSVKDNVGVSILTKLK</sequence>
<dbReference type="PRINTS" id="PR00237">
    <property type="entry name" value="GPCRRHODOPSN"/>
</dbReference>
<keyword evidence="3" id="KW-1003">Cell membrane</keyword>
<protein>
    <submittedName>
        <fullName evidence="14">5-hydroxytryptamine receptor 2B</fullName>
    </submittedName>
</protein>
<feature type="transmembrane region" description="Helical" evidence="11">
    <location>
        <begin position="58"/>
        <end position="86"/>
    </location>
</feature>
<dbReference type="InterPro" id="IPR012337">
    <property type="entry name" value="RNaseH-like_sf"/>
</dbReference>
<evidence type="ECO:0000259" key="12">
    <source>
        <dbReference type="PROSITE" id="PS50262"/>
    </source>
</evidence>
<dbReference type="Proteomes" id="UP000887159">
    <property type="component" value="Unassembled WGS sequence"/>
</dbReference>
<keyword evidence="6 10" id="KW-0297">G-protein coupled receptor</keyword>
<dbReference type="GO" id="GO:0003676">
    <property type="term" value="F:nucleic acid binding"/>
    <property type="evidence" value="ECO:0007669"/>
    <property type="project" value="InterPro"/>
</dbReference>
<evidence type="ECO:0000256" key="11">
    <source>
        <dbReference type="SAM" id="Phobius"/>
    </source>
</evidence>
<dbReference type="GO" id="GO:0005886">
    <property type="term" value="C:plasma membrane"/>
    <property type="evidence" value="ECO:0007669"/>
    <property type="project" value="UniProtKB-SubCell"/>
</dbReference>
<dbReference type="EMBL" id="BMAU01021409">
    <property type="protein sequence ID" value="GFY33237.1"/>
    <property type="molecule type" value="Genomic_DNA"/>
</dbReference>
<keyword evidence="9 10" id="KW-0807">Transducer</keyword>
<evidence type="ECO:0000256" key="5">
    <source>
        <dbReference type="ARBA" id="ARBA00022989"/>
    </source>
</evidence>
<dbReference type="Pfam" id="PF00001">
    <property type="entry name" value="7tm_1"/>
    <property type="match status" value="1"/>
</dbReference>
<keyword evidence="7 11" id="KW-0472">Membrane</keyword>
<dbReference type="SUPFAM" id="SSF81321">
    <property type="entry name" value="Family A G protein-coupled receptor-like"/>
    <property type="match status" value="1"/>
</dbReference>
<dbReference type="GO" id="GO:0043410">
    <property type="term" value="P:positive regulation of MAPK cascade"/>
    <property type="evidence" value="ECO:0007669"/>
    <property type="project" value="TreeGrafter"/>
</dbReference>
<keyword evidence="5 11" id="KW-1133">Transmembrane helix</keyword>
<dbReference type="GO" id="GO:0071880">
    <property type="term" value="P:adenylate cyclase-activating adrenergic receptor signaling pathway"/>
    <property type="evidence" value="ECO:0007669"/>
    <property type="project" value="TreeGrafter"/>
</dbReference>
<dbReference type="Gene3D" id="1.20.1070.10">
    <property type="entry name" value="Rhodopsin 7-helix transmembrane proteins"/>
    <property type="match status" value="1"/>
</dbReference>
<evidence type="ECO:0000259" key="13">
    <source>
        <dbReference type="PROSITE" id="PS50879"/>
    </source>
</evidence>
<dbReference type="SUPFAM" id="SSF53098">
    <property type="entry name" value="Ribonuclease H-like"/>
    <property type="match status" value="1"/>
</dbReference>
<dbReference type="InterPro" id="IPR000276">
    <property type="entry name" value="GPCR_Rhodpsn"/>
</dbReference>
<dbReference type="InterPro" id="IPR002156">
    <property type="entry name" value="RNaseH_domain"/>
</dbReference>
<dbReference type="PROSITE" id="PS50262">
    <property type="entry name" value="G_PROTEIN_RECEP_F1_2"/>
    <property type="match status" value="1"/>
</dbReference>
<dbReference type="CDD" id="cd15331">
    <property type="entry name" value="7tmA_5-HT1A_invertebrates"/>
    <property type="match status" value="1"/>
</dbReference>
<proteinExistence type="inferred from homology"/>
<evidence type="ECO:0000256" key="10">
    <source>
        <dbReference type="RuleBase" id="RU000688"/>
    </source>
</evidence>
<dbReference type="PANTHER" id="PTHR24248:SF200">
    <property type="entry name" value="5-HYDROXYTRYPTAMINE RECEPTOR 1B-LIKE ISOFORM X1"/>
    <property type="match status" value="1"/>
</dbReference>
<dbReference type="PANTHER" id="PTHR24248">
    <property type="entry name" value="ADRENERGIC RECEPTOR-RELATED G-PROTEIN COUPLED RECEPTOR"/>
    <property type="match status" value="1"/>
</dbReference>
<dbReference type="GO" id="GO:0004523">
    <property type="term" value="F:RNA-DNA hybrid ribonuclease activity"/>
    <property type="evidence" value="ECO:0007669"/>
    <property type="project" value="InterPro"/>
</dbReference>
<evidence type="ECO:0000256" key="6">
    <source>
        <dbReference type="ARBA" id="ARBA00023040"/>
    </source>
</evidence>
<dbReference type="AlphaFoldDB" id="A0A8X6WER4"/>
<comment type="similarity">
    <text evidence="2 10">Belongs to the G-protein coupled receptor 1 family.</text>
</comment>
<feature type="transmembrane region" description="Helical" evidence="11">
    <location>
        <begin position="220"/>
        <end position="246"/>
    </location>
</feature>
<feature type="transmembrane region" description="Helical" evidence="11">
    <location>
        <begin position="177"/>
        <end position="200"/>
    </location>
</feature>
<name>A0A8X6WER4_TRICX</name>
<evidence type="ECO:0000256" key="9">
    <source>
        <dbReference type="ARBA" id="ARBA00023224"/>
    </source>
</evidence>
<evidence type="ECO:0000256" key="1">
    <source>
        <dbReference type="ARBA" id="ARBA00004651"/>
    </source>
</evidence>
<reference evidence="14" key="1">
    <citation type="submission" date="2020-08" db="EMBL/GenBank/DDBJ databases">
        <title>Multicomponent nature underlies the extraordinary mechanical properties of spider dragline silk.</title>
        <authorList>
            <person name="Kono N."/>
            <person name="Nakamura H."/>
            <person name="Mori M."/>
            <person name="Yoshida Y."/>
            <person name="Ohtoshi R."/>
            <person name="Malay A.D."/>
            <person name="Moran D.A.P."/>
            <person name="Tomita M."/>
            <person name="Numata K."/>
            <person name="Arakawa K."/>
        </authorList>
    </citation>
    <scope>NUCLEOTIDE SEQUENCE</scope>
</reference>
<keyword evidence="15" id="KW-1185">Reference proteome</keyword>
<accession>A0A8X6WER4</accession>
<comment type="caution">
    <text evidence="14">The sequence shown here is derived from an EMBL/GenBank/DDBJ whole genome shotgun (WGS) entry which is preliminary data.</text>
</comment>
<feature type="transmembrane region" description="Helical" evidence="11">
    <location>
        <begin position="98"/>
        <end position="117"/>
    </location>
</feature>